<evidence type="ECO:0000313" key="9">
    <source>
        <dbReference type="Proteomes" id="UP000694888"/>
    </source>
</evidence>
<feature type="repeat" description="ANK" evidence="4">
    <location>
        <begin position="445"/>
        <end position="477"/>
    </location>
</feature>
<dbReference type="Pfam" id="PF00169">
    <property type="entry name" value="PH"/>
    <property type="match status" value="1"/>
</dbReference>
<evidence type="ECO:0000313" key="10">
    <source>
        <dbReference type="RefSeq" id="XP_012942189.1"/>
    </source>
</evidence>
<dbReference type="SUPFAM" id="SSF48403">
    <property type="entry name" value="Ankyrin repeat"/>
    <property type="match status" value="1"/>
</dbReference>
<organism evidence="9 10">
    <name type="scientific">Aplysia californica</name>
    <name type="common">California sea hare</name>
    <dbReference type="NCBI Taxonomy" id="6500"/>
    <lineage>
        <taxon>Eukaryota</taxon>
        <taxon>Metazoa</taxon>
        <taxon>Spiralia</taxon>
        <taxon>Lophotrochozoa</taxon>
        <taxon>Mollusca</taxon>
        <taxon>Gastropoda</taxon>
        <taxon>Heterobranchia</taxon>
        <taxon>Euthyneura</taxon>
        <taxon>Tectipleura</taxon>
        <taxon>Aplysiida</taxon>
        <taxon>Aplysioidea</taxon>
        <taxon>Aplysiidae</taxon>
        <taxon>Aplysia</taxon>
    </lineage>
</organism>
<sequence>MEEDLRLCTIRLPSDLDRRFCFEVLSPTRSHILQADSEEDCQTWVKALNASISQAYKDTMHESDKESEEKSSTSSGAESSQGDNSSAQAKPSKEKLRMEQLLVVPGNSNCCDCGAAEPRWASINLGVTLCIECSGIHRSFGVHMSKVRSITLDTWEPENLKVMLELGNEVVNRIYEAKVDESIAARATPECNRVVRESWIRAKYVQKAFIKQLPGVNKGNKLRQWSVRKKTRGSPARLLKKHSLEETSASKDSLSSRGGDSLSPSDSDDLTSGLLEGGAPGARRAVLSVSNMGTRISGSGSVGSSNSGAASYVEGLSRSSSSGHGTSDSGNVTATAATSTVDISTNIVFGEESPLARVAGLNKSLDLESSDESSPDFDEDSVGDGDGSGRGVAMDGDQFHTSWEDMSKLDPNLLLYKASGARNLGVMLEALGNRADPNWVNLEEEGRTPIMKAVQTGSLAACEFLLLNNAKLDRRDKSGRTALHHATILGHTGQVCQFLKRRADVNAKDNQGKTPLDIALETENANADIVTLLRLAKLTEEMKESEGYMGNPGDDTFQDVCRDFTNMASNNPEKLKRK</sequence>
<keyword evidence="2 5" id="KW-0863">Zinc-finger</keyword>
<dbReference type="InterPro" id="IPR002110">
    <property type="entry name" value="Ankyrin_rpt"/>
</dbReference>
<dbReference type="GeneID" id="101856682"/>
<dbReference type="CDD" id="cd08835">
    <property type="entry name" value="ArfGap_ACAP"/>
    <property type="match status" value="1"/>
</dbReference>
<dbReference type="PROSITE" id="PS50003">
    <property type="entry name" value="PH_DOMAIN"/>
    <property type="match status" value="1"/>
</dbReference>
<feature type="compositionally biased region" description="Acidic residues" evidence="6">
    <location>
        <begin position="368"/>
        <end position="383"/>
    </location>
</feature>
<dbReference type="PROSITE" id="PS50088">
    <property type="entry name" value="ANK_REPEAT"/>
    <property type="match status" value="2"/>
</dbReference>
<dbReference type="InterPro" id="IPR011993">
    <property type="entry name" value="PH-like_dom_sf"/>
</dbReference>
<feature type="region of interest" description="Disordered" evidence="6">
    <location>
        <begin position="224"/>
        <end position="278"/>
    </location>
</feature>
<evidence type="ECO:0000256" key="4">
    <source>
        <dbReference type="PROSITE-ProRule" id="PRU00023"/>
    </source>
</evidence>
<dbReference type="PANTHER" id="PTHR23180:SF399">
    <property type="entry name" value="BLOWN FUSE, ISOFORM A-RELATED"/>
    <property type="match status" value="1"/>
</dbReference>
<feature type="compositionally biased region" description="Basic and acidic residues" evidence="6">
    <location>
        <begin position="58"/>
        <end position="71"/>
    </location>
</feature>
<dbReference type="Gene3D" id="2.30.29.30">
    <property type="entry name" value="Pleckstrin-homology domain (PH domain)/Phosphotyrosine-binding domain (PTB)"/>
    <property type="match status" value="1"/>
</dbReference>
<feature type="domain" description="Arf-GAP" evidence="8">
    <location>
        <begin position="95"/>
        <end position="210"/>
    </location>
</feature>
<keyword evidence="3" id="KW-0862">Zinc</keyword>
<feature type="region of interest" description="Disordered" evidence="6">
    <location>
        <begin position="366"/>
        <end position="392"/>
    </location>
</feature>
<feature type="compositionally biased region" description="Low complexity" evidence="6">
    <location>
        <begin position="250"/>
        <end position="274"/>
    </location>
</feature>
<name>A0ABM1A779_APLCA</name>
<keyword evidence="1" id="KW-0479">Metal-binding</keyword>
<dbReference type="Pfam" id="PF12796">
    <property type="entry name" value="Ank_2"/>
    <property type="match status" value="1"/>
</dbReference>
<evidence type="ECO:0000256" key="2">
    <source>
        <dbReference type="ARBA" id="ARBA00022771"/>
    </source>
</evidence>
<dbReference type="Gene3D" id="1.10.220.150">
    <property type="entry name" value="Arf GTPase activating protein"/>
    <property type="match status" value="1"/>
</dbReference>
<dbReference type="PANTHER" id="PTHR23180">
    <property type="entry name" value="CENTAURIN/ARF"/>
    <property type="match status" value="1"/>
</dbReference>
<dbReference type="SMART" id="SM00105">
    <property type="entry name" value="ArfGap"/>
    <property type="match status" value="1"/>
</dbReference>
<evidence type="ECO:0000256" key="3">
    <source>
        <dbReference type="ARBA" id="ARBA00022833"/>
    </source>
</evidence>
<dbReference type="Pfam" id="PF01412">
    <property type="entry name" value="ArfGap"/>
    <property type="match status" value="1"/>
</dbReference>
<keyword evidence="9" id="KW-1185">Reference proteome</keyword>
<dbReference type="InterPro" id="IPR045258">
    <property type="entry name" value="ACAP1/2/3-like"/>
</dbReference>
<reference evidence="10" key="1">
    <citation type="submission" date="2025-08" db="UniProtKB">
        <authorList>
            <consortium name="RefSeq"/>
        </authorList>
    </citation>
    <scope>IDENTIFICATION</scope>
</reference>
<evidence type="ECO:0000256" key="1">
    <source>
        <dbReference type="ARBA" id="ARBA00022723"/>
    </source>
</evidence>
<dbReference type="PROSITE" id="PS50115">
    <property type="entry name" value="ARFGAP"/>
    <property type="match status" value="1"/>
</dbReference>
<dbReference type="Gene3D" id="1.25.40.20">
    <property type="entry name" value="Ankyrin repeat-containing domain"/>
    <property type="match status" value="1"/>
</dbReference>
<dbReference type="InterPro" id="IPR038508">
    <property type="entry name" value="ArfGAP_dom_sf"/>
</dbReference>
<dbReference type="Proteomes" id="UP000694888">
    <property type="component" value="Unplaced"/>
</dbReference>
<feature type="repeat" description="ANK" evidence="4">
    <location>
        <begin position="478"/>
        <end position="510"/>
    </location>
</feature>
<dbReference type="SUPFAM" id="SSF57863">
    <property type="entry name" value="ArfGap/RecO-like zinc finger"/>
    <property type="match status" value="1"/>
</dbReference>
<dbReference type="PROSITE" id="PS50297">
    <property type="entry name" value="ANK_REP_REGION"/>
    <property type="match status" value="2"/>
</dbReference>
<keyword evidence="4" id="KW-0040">ANK repeat</keyword>
<proteinExistence type="predicted"/>
<dbReference type="InterPro" id="IPR036770">
    <property type="entry name" value="Ankyrin_rpt-contain_sf"/>
</dbReference>
<evidence type="ECO:0000259" key="8">
    <source>
        <dbReference type="PROSITE" id="PS50115"/>
    </source>
</evidence>
<protein>
    <submittedName>
        <fullName evidence="10">Arf-GAP with coiled-coil, ANK repeat and PH domain-containing protein 2</fullName>
    </submittedName>
</protein>
<evidence type="ECO:0000256" key="5">
    <source>
        <dbReference type="PROSITE-ProRule" id="PRU00288"/>
    </source>
</evidence>
<evidence type="ECO:0000256" key="6">
    <source>
        <dbReference type="SAM" id="MobiDB-lite"/>
    </source>
</evidence>
<dbReference type="SUPFAM" id="SSF50729">
    <property type="entry name" value="PH domain-like"/>
    <property type="match status" value="1"/>
</dbReference>
<feature type="region of interest" description="Disordered" evidence="6">
    <location>
        <begin position="58"/>
        <end position="93"/>
    </location>
</feature>
<dbReference type="RefSeq" id="XP_012942189.1">
    <property type="nucleotide sequence ID" value="XM_013086735.2"/>
</dbReference>
<dbReference type="PRINTS" id="PR00405">
    <property type="entry name" value="REVINTRACTNG"/>
</dbReference>
<accession>A0ABM1A779</accession>
<feature type="domain" description="PH" evidence="7">
    <location>
        <begin position="1"/>
        <end position="53"/>
    </location>
</feature>
<dbReference type="InterPro" id="IPR037278">
    <property type="entry name" value="ARFGAP/RecO"/>
</dbReference>
<feature type="region of interest" description="Disordered" evidence="6">
    <location>
        <begin position="295"/>
        <end position="333"/>
    </location>
</feature>
<gene>
    <name evidence="10" type="primary">LOC101856682</name>
</gene>
<dbReference type="SMART" id="SM00248">
    <property type="entry name" value="ANK"/>
    <property type="match status" value="3"/>
</dbReference>
<dbReference type="InterPro" id="IPR001849">
    <property type="entry name" value="PH_domain"/>
</dbReference>
<dbReference type="InterPro" id="IPR001164">
    <property type="entry name" value="ArfGAP_dom"/>
</dbReference>
<feature type="compositionally biased region" description="Low complexity" evidence="6">
    <location>
        <begin position="297"/>
        <end position="330"/>
    </location>
</feature>
<evidence type="ECO:0000259" key="7">
    <source>
        <dbReference type="PROSITE" id="PS50003"/>
    </source>
</evidence>